<evidence type="ECO:0000313" key="1">
    <source>
        <dbReference type="EMBL" id="JAD66469.1"/>
    </source>
</evidence>
<reference evidence="1" key="2">
    <citation type="journal article" date="2015" name="Data Brief">
        <title>Shoot transcriptome of the giant reed, Arundo donax.</title>
        <authorList>
            <person name="Barrero R.A."/>
            <person name="Guerrero F.D."/>
            <person name="Moolhuijzen P."/>
            <person name="Goolsby J.A."/>
            <person name="Tidwell J."/>
            <person name="Bellgard S.E."/>
            <person name="Bellgard M.I."/>
        </authorList>
    </citation>
    <scope>NUCLEOTIDE SEQUENCE</scope>
    <source>
        <tissue evidence="1">Shoot tissue taken approximately 20 cm above the soil surface</tissue>
    </source>
</reference>
<proteinExistence type="predicted"/>
<sequence>MEYCAFGTASRSCWPRSRGDAIDSA</sequence>
<accession>A0A0A9BR41</accession>
<dbReference type="EMBL" id="GBRH01231426">
    <property type="protein sequence ID" value="JAD66469.1"/>
    <property type="molecule type" value="Transcribed_RNA"/>
</dbReference>
<organism evidence="1">
    <name type="scientific">Arundo donax</name>
    <name type="common">Giant reed</name>
    <name type="synonym">Donax arundinaceus</name>
    <dbReference type="NCBI Taxonomy" id="35708"/>
    <lineage>
        <taxon>Eukaryota</taxon>
        <taxon>Viridiplantae</taxon>
        <taxon>Streptophyta</taxon>
        <taxon>Embryophyta</taxon>
        <taxon>Tracheophyta</taxon>
        <taxon>Spermatophyta</taxon>
        <taxon>Magnoliopsida</taxon>
        <taxon>Liliopsida</taxon>
        <taxon>Poales</taxon>
        <taxon>Poaceae</taxon>
        <taxon>PACMAD clade</taxon>
        <taxon>Arundinoideae</taxon>
        <taxon>Arundineae</taxon>
        <taxon>Arundo</taxon>
    </lineage>
</organism>
<name>A0A0A9BR41_ARUDO</name>
<reference evidence="1" key="1">
    <citation type="submission" date="2014-09" db="EMBL/GenBank/DDBJ databases">
        <authorList>
            <person name="Magalhaes I.L.F."/>
            <person name="Oliveira U."/>
            <person name="Santos F.R."/>
            <person name="Vidigal T.H.D.A."/>
            <person name="Brescovit A.D."/>
            <person name="Santos A.J."/>
        </authorList>
    </citation>
    <scope>NUCLEOTIDE SEQUENCE</scope>
    <source>
        <tissue evidence="1">Shoot tissue taken approximately 20 cm above the soil surface</tissue>
    </source>
</reference>
<protein>
    <submittedName>
        <fullName evidence="1">Uncharacterized protein</fullName>
    </submittedName>
</protein>
<dbReference type="AlphaFoldDB" id="A0A0A9BR41"/>